<dbReference type="PANTHER" id="PTHR10655">
    <property type="entry name" value="LYSOPHOSPHOLIPASE-RELATED"/>
    <property type="match status" value="1"/>
</dbReference>
<evidence type="ECO:0000313" key="4">
    <source>
        <dbReference type="EMBL" id="TCP36374.1"/>
    </source>
</evidence>
<dbReference type="InterPro" id="IPR029058">
    <property type="entry name" value="AB_hydrolase_fold"/>
</dbReference>
<comment type="caution">
    <text evidence="4">The sequence shown here is derived from an EMBL/GenBank/DDBJ whole genome shotgun (WGS) entry which is preliminary data.</text>
</comment>
<dbReference type="PANTHER" id="PTHR10655:SF17">
    <property type="entry name" value="LYSOPHOSPHOLIPASE-LIKE PROTEIN 1"/>
    <property type="match status" value="1"/>
</dbReference>
<dbReference type="RefSeq" id="WP_132707916.1">
    <property type="nucleotide sequence ID" value="NZ_JACIGF010000003.1"/>
</dbReference>
<proteinExistence type="inferred from homology"/>
<comment type="similarity">
    <text evidence="1">Belongs to the AB hydrolase superfamily. AB hydrolase 2 family.</text>
</comment>
<dbReference type="Gene3D" id="3.40.50.1820">
    <property type="entry name" value="alpha/beta hydrolase"/>
    <property type="match status" value="1"/>
</dbReference>
<organism evidence="4 5">
    <name type="scientific">Rhodothalassium salexigens DSM 2132</name>
    <dbReference type="NCBI Taxonomy" id="1188247"/>
    <lineage>
        <taxon>Bacteria</taxon>
        <taxon>Pseudomonadati</taxon>
        <taxon>Pseudomonadota</taxon>
        <taxon>Alphaproteobacteria</taxon>
        <taxon>Rhodothalassiales</taxon>
        <taxon>Rhodothalassiaceae</taxon>
        <taxon>Rhodothalassium</taxon>
    </lineage>
</organism>
<protein>
    <submittedName>
        <fullName evidence="4">Phospholipase/carboxylesterase</fullName>
    </submittedName>
</protein>
<gene>
    <name evidence="4" type="ORF">EV659_103265</name>
</gene>
<reference evidence="4 5" key="1">
    <citation type="submission" date="2019-03" db="EMBL/GenBank/DDBJ databases">
        <title>Genomic Encyclopedia of Type Strains, Phase IV (KMG-IV): sequencing the most valuable type-strain genomes for metagenomic binning, comparative biology and taxonomic classification.</title>
        <authorList>
            <person name="Goeker M."/>
        </authorList>
    </citation>
    <scope>NUCLEOTIDE SEQUENCE [LARGE SCALE GENOMIC DNA]</scope>
    <source>
        <strain evidence="4 5">DSM 2132</strain>
    </source>
</reference>
<dbReference type="Pfam" id="PF02230">
    <property type="entry name" value="Abhydrolase_2"/>
    <property type="match status" value="1"/>
</dbReference>
<dbReference type="EMBL" id="SLXO01000003">
    <property type="protein sequence ID" value="TCP36374.1"/>
    <property type="molecule type" value="Genomic_DNA"/>
</dbReference>
<evidence type="ECO:0000256" key="1">
    <source>
        <dbReference type="ARBA" id="ARBA00006499"/>
    </source>
</evidence>
<keyword evidence="2" id="KW-0378">Hydrolase</keyword>
<dbReference type="Proteomes" id="UP000295399">
    <property type="component" value="Unassembled WGS sequence"/>
</dbReference>
<accession>A0A4R2PN70</accession>
<evidence type="ECO:0000313" key="5">
    <source>
        <dbReference type="Proteomes" id="UP000295399"/>
    </source>
</evidence>
<dbReference type="FunCoup" id="A0A4R2PN70">
    <property type="interactions" value="21"/>
</dbReference>
<name>A0A4R2PN70_RHOSA</name>
<dbReference type="InterPro" id="IPR003140">
    <property type="entry name" value="PLipase/COase/thioEstase"/>
</dbReference>
<dbReference type="SUPFAM" id="SSF53474">
    <property type="entry name" value="alpha/beta-Hydrolases"/>
    <property type="match status" value="1"/>
</dbReference>
<feature type="domain" description="Phospholipase/carboxylesterase/thioesterase" evidence="3">
    <location>
        <begin position="18"/>
        <end position="214"/>
    </location>
</feature>
<sequence>MDSPTSPLTGPEIVPDTVDSLVILAHGYGSNGQDLHGLAQQLAPHLPRTAFLSPNAPEPCPGAPGGYQWFGLSRLDPTERDTGVVKAGPTLDRFVADSLTRFDLDDRRLVLAGFSQGTMMALHVGLRRTTEPAGILGFSGCLGAPAALRHEIQSRPPVLLIHGTHDEVLPFPLMFEAKGALEANGVTVRHHLSQNVPHSIGADGLAQGLDFLKEVLS</sequence>
<dbReference type="OrthoDB" id="3647650at2"/>
<dbReference type="GO" id="GO:0016787">
    <property type="term" value="F:hydrolase activity"/>
    <property type="evidence" value="ECO:0007669"/>
    <property type="project" value="UniProtKB-KW"/>
</dbReference>
<evidence type="ECO:0000259" key="3">
    <source>
        <dbReference type="Pfam" id="PF02230"/>
    </source>
</evidence>
<dbReference type="InParanoid" id="A0A4R2PN70"/>
<dbReference type="AlphaFoldDB" id="A0A4R2PN70"/>
<dbReference type="InterPro" id="IPR050565">
    <property type="entry name" value="LYPA1-2/EST-like"/>
</dbReference>
<evidence type="ECO:0000256" key="2">
    <source>
        <dbReference type="ARBA" id="ARBA00022801"/>
    </source>
</evidence>
<keyword evidence="5" id="KW-1185">Reference proteome</keyword>